<dbReference type="EMBL" id="JBHRYB010000024">
    <property type="protein sequence ID" value="MFC3681741.1"/>
    <property type="molecule type" value="Genomic_DNA"/>
</dbReference>
<protein>
    <submittedName>
        <fullName evidence="10">Monovalent cation/H+ antiporter subunit D</fullName>
    </submittedName>
</protein>
<name>A0ABV7VY93_9GAMM</name>
<keyword evidence="11" id="KW-1185">Reference proteome</keyword>
<dbReference type="PRINTS" id="PR01437">
    <property type="entry name" value="NUOXDRDTASE4"/>
</dbReference>
<sequence>MTLSDHLIFFPVLIPLIAAVLLLFPPLHNDVSRQRLVVFAVNCALLLVAAVLLGHSLKQGPQVYMMGNWQAPFGIALVNDTLASVMLLLTAVLAMAAHLYACAGDDSRGPFFHPLFLFQIVGINGAFLTGDIFNLFVFFEILLIASYSLLIHGGGKQRTQAAVHYVLLNLAGSAVFLFGLGMIYASFGTLNMADMAYKAAHLNEENIELARSGGLLLLVVFGLKAALLPMHFWLPRTYAYTSTPVAALFAIMTKVGIYSIWRVHTAIFGDHAGELANIAIGWLWPLALLTMVAGIIAVLASQTLKMLAANLVVVSAGTLLVTLALNSVEATAAGLYYLIHSTLLSAAMFMVAGLIQEQRAQAQDRFVRGRPVSQPMLLGVLFFIASLGLIGMPPFSGFIGKLLILQASSAAVEAAWIWAPLLLSGLSAMIILSRAGSTLFWRASGQPAQESKAHPLQLTAVLMLLLASPLMVIFAGPISDLTVMAAQELHKVPQAVAEVTP</sequence>
<dbReference type="InterPro" id="IPR003918">
    <property type="entry name" value="NADH_UbQ_OxRdtase"/>
</dbReference>
<dbReference type="InterPro" id="IPR001750">
    <property type="entry name" value="ND/Mrp_TM"/>
</dbReference>
<dbReference type="Proteomes" id="UP001595722">
    <property type="component" value="Unassembled WGS sequence"/>
</dbReference>
<proteinExistence type="inferred from homology"/>
<feature type="transmembrane region" description="Helical" evidence="8">
    <location>
        <begin position="207"/>
        <end position="227"/>
    </location>
</feature>
<evidence type="ECO:0000256" key="4">
    <source>
        <dbReference type="ARBA" id="ARBA00022692"/>
    </source>
</evidence>
<evidence type="ECO:0000256" key="2">
    <source>
        <dbReference type="ARBA" id="ARBA00005346"/>
    </source>
</evidence>
<feature type="transmembrane region" description="Helical" evidence="8">
    <location>
        <begin position="239"/>
        <end position="261"/>
    </location>
</feature>
<evidence type="ECO:0000256" key="5">
    <source>
        <dbReference type="ARBA" id="ARBA00022989"/>
    </source>
</evidence>
<feature type="transmembrane region" description="Helical" evidence="8">
    <location>
        <begin position="334"/>
        <end position="355"/>
    </location>
</feature>
<feature type="transmembrane region" description="Helical" evidence="8">
    <location>
        <begin position="73"/>
        <end position="99"/>
    </location>
</feature>
<keyword evidence="4 7" id="KW-0812">Transmembrane</keyword>
<feature type="transmembrane region" description="Helical" evidence="8">
    <location>
        <begin position="415"/>
        <end position="435"/>
    </location>
</feature>
<evidence type="ECO:0000313" key="10">
    <source>
        <dbReference type="EMBL" id="MFC3681741.1"/>
    </source>
</evidence>
<feature type="transmembrane region" description="Helical" evidence="8">
    <location>
        <begin position="456"/>
        <end position="478"/>
    </location>
</feature>
<feature type="transmembrane region" description="Helical" evidence="8">
    <location>
        <begin position="165"/>
        <end position="187"/>
    </location>
</feature>
<accession>A0ABV7VY93</accession>
<reference evidence="11" key="1">
    <citation type="journal article" date="2019" name="Int. J. Syst. Evol. Microbiol.">
        <title>The Global Catalogue of Microorganisms (GCM) 10K type strain sequencing project: providing services to taxonomists for standard genome sequencing and annotation.</title>
        <authorList>
            <consortium name="The Broad Institute Genomics Platform"/>
            <consortium name="The Broad Institute Genome Sequencing Center for Infectious Disease"/>
            <person name="Wu L."/>
            <person name="Ma J."/>
        </authorList>
    </citation>
    <scope>NUCLEOTIDE SEQUENCE [LARGE SCALE GENOMIC DNA]</scope>
    <source>
        <strain evidence="11">KCTC 42424</strain>
    </source>
</reference>
<dbReference type="PANTHER" id="PTHR42703:SF1">
    <property type="entry name" value="NA(+)_H(+) ANTIPORTER SUBUNIT D1"/>
    <property type="match status" value="1"/>
</dbReference>
<dbReference type="Pfam" id="PF00361">
    <property type="entry name" value="Proton_antipo_M"/>
    <property type="match status" value="1"/>
</dbReference>
<feature type="transmembrane region" description="Helical" evidence="8">
    <location>
        <begin position="6"/>
        <end position="24"/>
    </location>
</feature>
<feature type="transmembrane region" description="Helical" evidence="8">
    <location>
        <begin position="135"/>
        <end position="153"/>
    </location>
</feature>
<comment type="similarity">
    <text evidence="2">Belongs to the CPA3 antiporters (TC 2.A.63) subunit D family.</text>
</comment>
<evidence type="ECO:0000259" key="9">
    <source>
        <dbReference type="Pfam" id="PF00361"/>
    </source>
</evidence>
<gene>
    <name evidence="10" type="ORF">ACFOMG_16695</name>
</gene>
<comment type="subcellular location">
    <subcellularLocation>
        <location evidence="1">Cell membrane</location>
        <topology evidence="1">Multi-pass membrane protein</topology>
    </subcellularLocation>
    <subcellularLocation>
        <location evidence="7">Membrane</location>
        <topology evidence="7">Multi-pass membrane protein</topology>
    </subcellularLocation>
</comment>
<feature type="transmembrane region" description="Helical" evidence="8">
    <location>
        <begin position="111"/>
        <end position="129"/>
    </location>
</feature>
<evidence type="ECO:0000256" key="8">
    <source>
        <dbReference type="SAM" id="Phobius"/>
    </source>
</evidence>
<dbReference type="InterPro" id="IPR050586">
    <property type="entry name" value="CPA3_Na-H_Antiporter_D"/>
</dbReference>
<feature type="transmembrane region" description="Helical" evidence="8">
    <location>
        <begin position="376"/>
        <end position="395"/>
    </location>
</feature>
<evidence type="ECO:0000256" key="1">
    <source>
        <dbReference type="ARBA" id="ARBA00004651"/>
    </source>
</evidence>
<evidence type="ECO:0000256" key="7">
    <source>
        <dbReference type="RuleBase" id="RU000320"/>
    </source>
</evidence>
<keyword evidence="5 8" id="KW-1133">Transmembrane helix</keyword>
<feature type="transmembrane region" description="Helical" evidence="8">
    <location>
        <begin position="307"/>
        <end position="328"/>
    </location>
</feature>
<keyword evidence="6 8" id="KW-0472">Membrane</keyword>
<evidence type="ECO:0000313" key="11">
    <source>
        <dbReference type="Proteomes" id="UP001595722"/>
    </source>
</evidence>
<organism evidence="10 11">
    <name type="scientific">Bacterioplanoides pacificum</name>
    <dbReference type="NCBI Taxonomy" id="1171596"/>
    <lineage>
        <taxon>Bacteria</taxon>
        <taxon>Pseudomonadati</taxon>
        <taxon>Pseudomonadota</taxon>
        <taxon>Gammaproteobacteria</taxon>
        <taxon>Oceanospirillales</taxon>
        <taxon>Oceanospirillaceae</taxon>
        <taxon>Bacterioplanoides</taxon>
    </lineage>
</organism>
<dbReference type="NCBIfam" id="NF009309">
    <property type="entry name" value="PRK12666.1"/>
    <property type="match status" value="1"/>
</dbReference>
<dbReference type="RefSeq" id="WP_376868333.1">
    <property type="nucleotide sequence ID" value="NZ_JBHRYB010000024.1"/>
</dbReference>
<evidence type="ECO:0000256" key="6">
    <source>
        <dbReference type="ARBA" id="ARBA00023136"/>
    </source>
</evidence>
<feature type="domain" description="NADH:quinone oxidoreductase/Mrp antiporter transmembrane" evidence="9">
    <location>
        <begin position="131"/>
        <end position="418"/>
    </location>
</feature>
<evidence type="ECO:0000256" key="3">
    <source>
        <dbReference type="ARBA" id="ARBA00022475"/>
    </source>
</evidence>
<dbReference type="PANTHER" id="PTHR42703">
    <property type="entry name" value="NADH DEHYDROGENASE"/>
    <property type="match status" value="1"/>
</dbReference>
<comment type="caution">
    <text evidence="10">The sequence shown here is derived from an EMBL/GenBank/DDBJ whole genome shotgun (WGS) entry which is preliminary data.</text>
</comment>
<feature type="transmembrane region" description="Helical" evidence="8">
    <location>
        <begin position="281"/>
        <end position="300"/>
    </location>
</feature>
<keyword evidence="3" id="KW-1003">Cell membrane</keyword>
<feature type="transmembrane region" description="Helical" evidence="8">
    <location>
        <begin position="36"/>
        <end position="53"/>
    </location>
</feature>